<evidence type="ECO:0000313" key="5">
    <source>
        <dbReference type="EMBL" id="MEU6806524.1"/>
    </source>
</evidence>
<gene>
    <name evidence="5" type="ORF">ABZ931_36910</name>
</gene>
<dbReference type="RefSeq" id="WP_055538473.1">
    <property type="nucleotide sequence ID" value="NZ_JAMGBG010000001.1"/>
</dbReference>
<dbReference type="InterPro" id="IPR016032">
    <property type="entry name" value="Sig_transdc_resp-reg_C-effctor"/>
</dbReference>
<keyword evidence="2" id="KW-0238">DNA-binding</keyword>
<comment type="caution">
    <text evidence="5">The sequence shown here is derived from an EMBL/GenBank/DDBJ whole genome shotgun (WGS) entry which is preliminary data.</text>
</comment>
<evidence type="ECO:0000259" key="4">
    <source>
        <dbReference type="PROSITE" id="PS50043"/>
    </source>
</evidence>
<dbReference type="PRINTS" id="PR00038">
    <property type="entry name" value="HTHLUXR"/>
</dbReference>
<keyword evidence="6" id="KW-1185">Reference proteome</keyword>
<accession>A0ABV3BC28</accession>
<protein>
    <submittedName>
        <fullName evidence="5">LuxR C-terminal-related transcriptional regulator</fullName>
    </submittedName>
</protein>
<dbReference type="CDD" id="cd06170">
    <property type="entry name" value="LuxR_C_like"/>
    <property type="match status" value="1"/>
</dbReference>
<keyword evidence="3" id="KW-0804">Transcription</keyword>
<dbReference type="SUPFAM" id="SSF46894">
    <property type="entry name" value="C-terminal effector domain of the bipartite response regulators"/>
    <property type="match status" value="1"/>
</dbReference>
<dbReference type="PANTHER" id="PTHR44688">
    <property type="entry name" value="DNA-BINDING TRANSCRIPTIONAL ACTIVATOR DEVR_DOSR"/>
    <property type="match status" value="1"/>
</dbReference>
<keyword evidence="1" id="KW-0805">Transcription regulation</keyword>
<dbReference type="PANTHER" id="PTHR44688:SF16">
    <property type="entry name" value="DNA-BINDING TRANSCRIPTIONAL ACTIVATOR DEVR_DOSR"/>
    <property type="match status" value="1"/>
</dbReference>
<proteinExistence type="predicted"/>
<dbReference type="Pfam" id="PF00196">
    <property type="entry name" value="GerE"/>
    <property type="match status" value="1"/>
</dbReference>
<dbReference type="Gene3D" id="1.10.10.10">
    <property type="entry name" value="Winged helix-like DNA-binding domain superfamily/Winged helix DNA-binding domain"/>
    <property type="match status" value="1"/>
</dbReference>
<evidence type="ECO:0000256" key="2">
    <source>
        <dbReference type="ARBA" id="ARBA00023125"/>
    </source>
</evidence>
<evidence type="ECO:0000256" key="3">
    <source>
        <dbReference type="ARBA" id="ARBA00023163"/>
    </source>
</evidence>
<dbReference type="PROSITE" id="PS50043">
    <property type="entry name" value="HTH_LUXR_2"/>
    <property type="match status" value="1"/>
</dbReference>
<dbReference type="Proteomes" id="UP001551189">
    <property type="component" value="Unassembled WGS sequence"/>
</dbReference>
<reference evidence="5 6" key="1">
    <citation type="submission" date="2024-06" db="EMBL/GenBank/DDBJ databases">
        <title>The Natural Products Discovery Center: Release of the First 8490 Sequenced Strains for Exploring Actinobacteria Biosynthetic Diversity.</title>
        <authorList>
            <person name="Kalkreuter E."/>
            <person name="Kautsar S.A."/>
            <person name="Yang D."/>
            <person name="Bader C.D."/>
            <person name="Teijaro C.N."/>
            <person name="Fluegel L."/>
            <person name="Davis C.M."/>
            <person name="Simpson J.R."/>
            <person name="Lauterbach L."/>
            <person name="Steele A.D."/>
            <person name="Gui C."/>
            <person name="Meng S."/>
            <person name="Li G."/>
            <person name="Viehrig K."/>
            <person name="Ye F."/>
            <person name="Su P."/>
            <person name="Kiefer A.F."/>
            <person name="Nichols A."/>
            <person name="Cepeda A.J."/>
            <person name="Yan W."/>
            <person name="Fan B."/>
            <person name="Jiang Y."/>
            <person name="Adhikari A."/>
            <person name="Zheng C.-J."/>
            <person name="Schuster L."/>
            <person name="Cowan T.M."/>
            <person name="Smanski M.J."/>
            <person name="Chevrette M.G."/>
            <person name="De Carvalho L.P.S."/>
            <person name="Shen B."/>
        </authorList>
    </citation>
    <scope>NUCLEOTIDE SEQUENCE [LARGE SCALE GENOMIC DNA]</scope>
    <source>
        <strain evidence="5 6">NPDC046851</strain>
    </source>
</reference>
<dbReference type="PROSITE" id="PS00622">
    <property type="entry name" value="HTH_LUXR_1"/>
    <property type="match status" value="1"/>
</dbReference>
<dbReference type="EMBL" id="JBEYXT010000323">
    <property type="protein sequence ID" value="MEU6806524.1"/>
    <property type="molecule type" value="Genomic_DNA"/>
</dbReference>
<dbReference type="InterPro" id="IPR036388">
    <property type="entry name" value="WH-like_DNA-bd_sf"/>
</dbReference>
<feature type="domain" description="HTH luxR-type" evidence="4">
    <location>
        <begin position="57"/>
        <end position="122"/>
    </location>
</feature>
<dbReference type="SMART" id="SM00421">
    <property type="entry name" value="HTH_LUXR"/>
    <property type="match status" value="1"/>
</dbReference>
<name>A0ABV3BC28_9ACTN</name>
<dbReference type="InterPro" id="IPR000792">
    <property type="entry name" value="Tscrpt_reg_LuxR_C"/>
</dbReference>
<evidence type="ECO:0000256" key="1">
    <source>
        <dbReference type="ARBA" id="ARBA00023015"/>
    </source>
</evidence>
<evidence type="ECO:0000313" key="6">
    <source>
        <dbReference type="Proteomes" id="UP001551189"/>
    </source>
</evidence>
<organism evidence="5 6">
    <name type="scientific">Streptomyces neyagawaensis</name>
    <dbReference type="NCBI Taxonomy" id="42238"/>
    <lineage>
        <taxon>Bacteria</taxon>
        <taxon>Bacillati</taxon>
        <taxon>Actinomycetota</taxon>
        <taxon>Actinomycetes</taxon>
        <taxon>Kitasatosporales</taxon>
        <taxon>Streptomycetaceae</taxon>
        <taxon>Streptomyces</taxon>
    </lineage>
</organism>
<sequence>MAALAEVVANVHKALDEAQGALEAQEQVIEDLRADADADGGRRTAVEPSRSEEVLAARTSLDLLTAREREILVLISRGNSNRRVAKALGISEKTVKNHLSAVFTKVGASDRTQAVVMGIRSGIVSIGEPFDDAPPPMNASE</sequence>